<feature type="domain" description="Class II aldolase/adducin N-terminal" evidence="1">
    <location>
        <begin position="32"/>
        <end position="82"/>
    </location>
</feature>
<dbReference type="InterPro" id="IPR036409">
    <property type="entry name" value="Aldolase_II/adducin_N_sf"/>
</dbReference>
<accession>A0ABV4NZS8</accession>
<dbReference type="RefSeq" id="WP_371838980.1">
    <property type="nucleotide sequence ID" value="NZ_JBGMEK010000020.1"/>
</dbReference>
<reference evidence="2 3" key="1">
    <citation type="submission" date="2024-08" db="EMBL/GenBank/DDBJ databases">
        <authorList>
            <person name="Ishaq N."/>
        </authorList>
    </citation>
    <scope>NUCLEOTIDE SEQUENCE [LARGE SCALE GENOMIC DNA]</scope>
    <source>
        <strain evidence="2 3">DSM 18651</strain>
    </source>
</reference>
<evidence type="ECO:0000313" key="3">
    <source>
        <dbReference type="Proteomes" id="UP001569428"/>
    </source>
</evidence>
<gene>
    <name evidence="2" type="ORF">ACCI49_10850</name>
</gene>
<sequence length="88" mass="9394">MPAQKAGYYQTQQLGLSFDDIAFPKEWPGVPVGNSEGEIIAGAIGDKRAILLAHHGLILACRSVEEACSMALQGERAARLQILAESLT</sequence>
<keyword evidence="3" id="KW-1185">Reference proteome</keyword>
<organism evidence="2 3">
    <name type="scientific">Microbulbifer epialgicus</name>
    <dbReference type="NCBI Taxonomy" id="393907"/>
    <lineage>
        <taxon>Bacteria</taxon>
        <taxon>Pseudomonadati</taxon>
        <taxon>Pseudomonadota</taxon>
        <taxon>Gammaproteobacteria</taxon>
        <taxon>Cellvibrionales</taxon>
        <taxon>Microbulbiferaceae</taxon>
        <taxon>Microbulbifer</taxon>
    </lineage>
</organism>
<dbReference type="SUPFAM" id="SSF53639">
    <property type="entry name" value="AraD/HMP-PK domain-like"/>
    <property type="match status" value="1"/>
</dbReference>
<evidence type="ECO:0000259" key="1">
    <source>
        <dbReference type="Pfam" id="PF00596"/>
    </source>
</evidence>
<dbReference type="Proteomes" id="UP001569428">
    <property type="component" value="Unassembled WGS sequence"/>
</dbReference>
<dbReference type="Gene3D" id="3.40.225.10">
    <property type="entry name" value="Class II aldolase/adducin N-terminal domain"/>
    <property type="match status" value="1"/>
</dbReference>
<protein>
    <submittedName>
        <fullName evidence="2">Class II aldolase/adducin family protein</fullName>
    </submittedName>
</protein>
<dbReference type="InterPro" id="IPR001303">
    <property type="entry name" value="Aldolase_II/adducin_N"/>
</dbReference>
<dbReference type="Pfam" id="PF00596">
    <property type="entry name" value="Aldolase_II"/>
    <property type="match status" value="1"/>
</dbReference>
<dbReference type="EMBL" id="JBGMEK010000020">
    <property type="protein sequence ID" value="MFA0811416.1"/>
    <property type="molecule type" value="Genomic_DNA"/>
</dbReference>
<name>A0ABV4NZS8_9GAMM</name>
<proteinExistence type="predicted"/>
<comment type="caution">
    <text evidence="2">The sequence shown here is derived from an EMBL/GenBank/DDBJ whole genome shotgun (WGS) entry which is preliminary data.</text>
</comment>
<evidence type="ECO:0000313" key="2">
    <source>
        <dbReference type="EMBL" id="MFA0811416.1"/>
    </source>
</evidence>